<protein>
    <recommendedName>
        <fullName evidence="3">Chitin-binding type-2 domain-containing protein</fullName>
    </recommendedName>
</protein>
<dbReference type="EMBL" id="JACMRX010000001">
    <property type="protein sequence ID" value="KAF7997105.1"/>
    <property type="molecule type" value="Genomic_DNA"/>
</dbReference>
<dbReference type="Pfam" id="PF01607">
    <property type="entry name" value="CBM_14"/>
    <property type="match status" value="1"/>
</dbReference>
<keyword evidence="5" id="KW-1185">Reference proteome</keyword>
<keyword evidence="2" id="KW-0732">Signal</keyword>
<comment type="caution">
    <text evidence="4">The sequence shown here is derived from an EMBL/GenBank/DDBJ whole genome shotgun (WGS) entry which is preliminary data.</text>
</comment>
<accession>A0A834Y303</accession>
<gene>
    <name evidence="4" type="ORF">HCN44_005382</name>
</gene>
<dbReference type="AlphaFoldDB" id="A0A834Y303"/>
<proteinExistence type="predicted"/>
<sequence length="135" mass="15263">MKNHFVVFCIVALCYFTIVLSNDDKKQICIGKCPPSNPSNDVYFLPHMNCSKFCSCNFGNAIELDCPAGLQYYPQLRVCTYPYEAKCNDSFVQPGTTPRPKPVPTKPTPTPTPTTLDPDEFKKIVKKPQTYFKLI</sequence>
<reference evidence="4 5" key="1">
    <citation type="submission" date="2020-08" db="EMBL/GenBank/DDBJ databases">
        <title>Aphidius gifuensis genome sequencing and assembly.</title>
        <authorList>
            <person name="Du Z."/>
        </authorList>
    </citation>
    <scope>NUCLEOTIDE SEQUENCE [LARGE SCALE GENOMIC DNA]</scope>
    <source>
        <strain evidence="4">YNYX2018</strain>
        <tissue evidence="4">Adults</tissue>
    </source>
</reference>
<dbReference type="GO" id="GO:0008061">
    <property type="term" value="F:chitin binding"/>
    <property type="evidence" value="ECO:0007669"/>
    <property type="project" value="InterPro"/>
</dbReference>
<evidence type="ECO:0000313" key="5">
    <source>
        <dbReference type="Proteomes" id="UP000639338"/>
    </source>
</evidence>
<feature type="compositionally biased region" description="Pro residues" evidence="1">
    <location>
        <begin position="97"/>
        <end position="112"/>
    </location>
</feature>
<dbReference type="InterPro" id="IPR036508">
    <property type="entry name" value="Chitin-bd_dom_sf"/>
</dbReference>
<dbReference type="SMART" id="SM00494">
    <property type="entry name" value="ChtBD2"/>
    <property type="match status" value="1"/>
</dbReference>
<dbReference type="InterPro" id="IPR002557">
    <property type="entry name" value="Chitin-bd_dom"/>
</dbReference>
<evidence type="ECO:0000313" key="4">
    <source>
        <dbReference type="EMBL" id="KAF7997105.1"/>
    </source>
</evidence>
<dbReference type="GO" id="GO:0005576">
    <property type="term" value="C:extracellular region"/>
    <property type="evidence" value="ECO:0007669"/>
    <property type="project" value="InterPro"/>
</dbReference>
<dbReference type="Gene3D" id="2.170.140.10">
    <property type="entry name" value="Chitin binding domain"/>
    <property type="match status" value="1"/>
</dbReference>
<evidence type="ECO:0000256" key="2">
    <source>
        <dbReference type="SAM" id="SignalP"/>
    </source>
</evidence>
<feature type="signal peptide" evidence="2">
    <location>
        <begin position="1"/>
        <end position="21"/>
    </location>
</feature>
<feature type="region of interest" description="Disordered" evidence="1">
    <location>
        <begin position="91"/>
        <end position="119"/>
    </location>
</feature>
<dbReference type="OrthoDB" id="6020543at2759"/>
<dbReference type="SUPFAM" id="SSF57625">
    <property type="entry name" value="Invertebrate chitin-binding proteins"/>
    <property type="match status" value="1"/>
</dbReference>
<feature type="chain" id="PRO_5032628791" description="Chitin-binding type-2 domain-containing protein" evidence="2">
    <location>
        <begin position="22"/>
        <end position="135"/>
    </location>
</feature>
<evidence type="ECO:0000259" key="3">
    <source>
        <dbReference type="PROSITE" id="PS50940"/>
    </source>
</evidence>
<dbReference type="PROSITE" id="PS50940">
    <property type="entry name" value="CHIT_BIND_II"/>
    <property type="match status" value="1"/>
</dbReference>
<evidence type="ECO:0000256" key="1">
    <source>
        <dbReference type="SAM" id="MobiDB-lite"/>
    </source>
</evidence>
<name>A0A834Y303_APHGI</name>
<dbReference type="Proteomes" id="UP000639338">
    <property type="component" value="Unassembled WGS sequence"/>
</dbReference>
<feature type="domain" description="Chitin-binding type-2" evidence="3">
    <location>
        <begin position="30"/>
        <end position="89"/>
    </location>
</feature>
<organism evidence="4 5">
    <name type="scientific">Aphidius gifuensis</name>
    <name type="common">Parasitoid wasp</name>
    <dbReference type="NCBI Taxonomy" id="684658"/>
    <lineage>
        <taxon>Eukaryota</taxon>
        <taxon>Metazoa</taxon>
        <taxon>Ecdysozoa</taxon>
        <taxon>Arthropoda</taxon>
        <taxon>Hexapoda</taxon>
        <taxon>Insecta</taxon>
        <taxon>Pterygota</taxon>
        <taxon>Neoptera</taxon>
        <taxon>Endopterygota</taxon>
        <taxon>Hymenoptera</taxon>
        <taxon>Apocrita</taxon>
        <taxon>Ichneumonoidea</taxon>
        <taxon>Braconidae</taxon>
        <taxon>Aphidiinae</taxon>
        <taxon>Aphidius</taxon>
    </lineage>
</organism>